<evidence type="ECO:0000313" key="2">
    <source>
        <dbReference type="EMBL" id="JAH90582.1"/>
    </source>
</evidence>
<sequence length="78" mass="8886">MYILPVLMYWATCLVSTDLNMSMVKGCFKFLAKQVDPVLTYRLSSNFTVNFFLCSVMSDRQKHPDTRLCVLCILGAVP</sequence>
<dbReference type="AlphaFoldDB" id="A0A0E9WJQ3"/>
<keyword evidence="1" id="KW-0732">Signal</keyword>
<feature type="chain" id="PRO_5002434356" description="Secreted protein" evidence="1">
    <location>
        <begin position="17"/>
        <end position="78"/>
    </location>
</feature>
<evidence type="ECO:0008006" key="3">
    <source>
        <dbReference type="Google" id="ProtNLM"/>
    </source>
</evidence>
<accession>A0A0E9WJQ3</accession>
<organism evidence="2">
    <name type="scientific">Anguilla anguilla</name>
    <name type="common">European freshwater eel</name>
    <name type="synonym">Muraena anguilla</name>
    <dbReference type="NCBI Taxonomy" id="7936"/>
    <lineage>
        <taxon>Eukaryota</taxon>
        <taxon>Metazoa</taxon>
        <taxon>Chordata</taxon>
        <taxon>Craniata</taxon>
        <taxon>Vertebrata</taxon>
        <taxon>Euteleostomi</taxon>
        <taxon>Actinopterygii</taxon>
        <taxon>Neopterygii</taxon>
        <taxon>Teleostei</taxon>
        <taxon>Anguilliformes</taxon>
        <taxon>Anguillidae</taxon>
        <taxon>Anguilla</taxon>
    </lineage>
</organism>
<name>A0A0E9WJQ3_ANGAN</name>
<dbReference type="EMBL" id="GBXM01017995">
    <property type="protein sequence ID" value="JAH90582.1"/>
    <property type="molecule type" value="Transcribed_RNA"/>
</dbReference>
<evidence type="ECO:0000256" key="1">
    <source>
        <dbReference type="SAM" id="SignalP"/>
    </source>
</evidence>
<reference evidence="2" key="1">
    <citation type="submission" date="2014-11" db="EMBL/GenBank/DDBJ databases">
        <authorList>
            <person name="Amaro Gonzalez C."/>
        </authorList>
    </citation>
    <scope>NUCLEOTIDE SEQUENCE</scope>
</reference>
<protein>
    <recommendedName>
        <fullName evidence="3">Secreted protein</fullName>
    </recommendedName>
</protein>
<proteinExistence type="predicted"/>
<reference evidence="2" key="2">
    <citation type="journal article" date="2015" name="Fish Shellfish Immunol.">
        <title>Early steps in the European eel (Anguilla anguilla)-Vibrio vulnificus interaction in the gills: Role of the RtxA13 toxin.</title>
        <authorList>
            <person name="Callol A."/>
            <person name="Pajuelo D."/>
            <person name="Ebbesson L."/>
            <person name="Teles M."/>
            <person name="MacKenzie S."/>
            <person name="Amaro C."/>
        </authorList>
    </citation>
    <scope>NUCLEOTIDE SEQUENCE</scope>
</reference>
<feature type="signal peptide" evidence="1">
    <location>
        <begin position="1"/>
        <end position="16"/>
    </location>
</feature>